<dbReference type="GO" id="GO:0080120">
    <property type="term" value="P:CAAX-box protein maturation"/>
    <property type="evidence" value="ECO:0007669"/>
    <property type="project" value="UniProtKB-ARBA"/>
</dbReference>
<reference evidence="3" key="1">
    <citation type="submission" date="2020-05" db="EMBL/GenBank/DDBJ databases">
        <authorList>
            <person name="Chiriac C."/>
            <person name="Salcher M."/>
            <person name="Ghai R."/>
            <person name="Kavagutti S V."/>
        </authorList>
    </citation>
    <scope>NUCLEOTIDE SEQUENCE</scope>
</reference>
<dbReference type="EMBL" id="CAEZWV010000058">
    <property type="protein sequence ID" value="CAB4686750.1"/>
    <property type="molecule type" value="Genomic_DNA"/>
</dbReference>
<dbReference type="PANTHER" id="PTHR43592:SF15">
    <property type="entry name" value="CAAX AMINO TERMINAL PROTEASE FAMILY PROTEIN"/>
    <property type="match status" value="1"/>
</dbReference>
<feature type="transmembrane region" description="Helical" evidence="1">
    <location>
        <begin position="12"/>
        <end position="36"/>
    </location>
</feature>
<feature type="transmembrane region" description="Helical" evidence="1">
    <location>
        <begin position="90"/>
        <end position="112"/>
    </location>
</feature>
<dbReference type="GO" id="GO:0004175">
    <property type="term" value="F:endopeptidase activity"/>
    <property type="evidence" value="ECO:0007669"/>
    <property type="project" value="UniProtKB-ARBA"/>
</dbReference>
<feature type="domain" description="CAAX prenyl protease 2/Lysostaphin resistance protein A-like" evidence="2">
    <location>
        <begin position="139"/>
        <end position="227"/>
    </location>
</feature>
<sequence>MNTSGRRRPNLFEGLFIWLGMYLCANVALMVALALTGRGDVDQTQIPIWATAVAVSAMWSVLLFAVPRYLPYEERSATRSLSNWVSTRDIAIGVPLGFASQYILMNVVNWPLMKLFPDSFSFDDISQRATDLTNTAPGAWVVVLVLVVVVGAPIVEEIVYRGAVQTHLQRTAGTAVALIGTSVIFAGIHMSLIEFPGLFAFALVLGYSRLRSATLGLPIVTHMAFNAAGLILVLVK</sequence>
<dbReference type="InterPro" id="IPR003675">
    <property type="entry name" value="Rce1/LyrA-like_dom"/>
</dbReference>
<keyword evidence="1" id="KW-0472">Membrane</keyword>
<dbReference type="AlphaFoldDB" id="A0A6J6NJC1"/>
<feature type="transmembrane region" description="Helical" evidence="1">
    <location>
        <begin position="213"/>
        <end position="235"/>
    </location>
</feature>
<evidence type="ECO:0000259" key="2">
    <source>
        <dbReference type="Pfam" id="PF02517"/>
    </source>
</evidence>
<feature type="transmembrane region" description="Helical" evidence="1">
    <location>
        <begin position="172"/>
        <end position="193"/>
    </location>
</feature>
<evidence type="ECO:0000256" key="1">
    <source>
        <dbReference type="SAM" id="Phobius"/>
    </source>
</evidence>
<gene>
    <name evidence="3" type="ORF">UFOPK2295_01698</name>
</gene>
<organism evidence="3">
    <name type="scientific">freshwater metagenome</name>
    <dbReference type="NCBI Taxonomy" id="449393"/>
    <lineage>
        <taxon>unclassified sequences</taxon>
        <taxon>metagenomes</taxon>
        <taxon>ecological metagenomes</taxon>
    </lineage>
</organism>
<dbReference type="PANTHER" id="PTHR43592">
    <property type="entry name" value="CAAX AMINO TERMINAL PROTEASE"/>
    <property type="match status" value="1"/>
</dbReference>
<proteinExistence type="predicted"/>
<name>A0A6J6NJC1_9ZZZZ</name>
<accession>A0A6J6NJC1</accession>
<keyword evidence="1" id="KW-1133">Transmembrane helix</keyword>
<evidence type="ECO:0000313" key="3">
    <source>
        <dbReference type="EMBL" id="CAB4686750.1"/>
    </source>
</evidence>
<keyword evidence="1" id="KW-0812">Transmembrane</keyword>
<protein>
    <submittedName>
        <fullName evidence="3">Unannotated protein</fullName>
    </submittedName>
</protein>
<feature type="transmembrane region" description="Helical" evidence="1">
    <location>
        <begin position="48"/>
        <end position="70"/>
    </location>
</feature>
<dbReference type="Pfam" id="PF02517">
    <property type="entry name" value="Rce1-like"/>
    <property type="match status" value="1"/>
</dbReference>
<feature type="transmembrane region" description="Helical" evidence="1">
    <location>
        <begin position="138"/>
        <end position="160"/>
    </location>
</feature>